<feature type="compositionally biased region" description="Polar residues" evidence="2">
    <location>
        <begin position="202"/>
        <end position="213"/>
    </location>
</feature>
<feature type="compositionally biased region" description="Acidic residues" evidence="2">
    <location>
        <begin position="332"/>
        <end position="343"/>
    </location>
</feature>
<dbReference type="SUPFAM" id="SSF52047">
    <property type="entry name" value="RNI-like"/>
    <property type="match status" value="1"/>
</dbReference>
<feature type="region of interest" description="Disordered" evidence="2">
    <location>
        <begin position="769"/>
        <end position="816"/>
    </location>
</feature>
<evidence type="ECO:0000313" key="4">
    <source>
        <dbReference type="EMBL" id="PNF25408.1"/>
    </source>
</evidence>
<dbReference type="FunCoup" id="A0A2J7Q9Y8">
    <property type="interactions" value="434"/>
</dbReference>
<feature type="compositionally biased region" description="Basic and acidic residues" evidence="2">
    <location>
        <begin position="173"/>
        <end position="186"/>
    </location>
</feature>
<dbReference type="InterPro" id="IPR006553">
    <property type="entry name" value="Leu-rich_rpt_Cys-con_subtyp"/>
</dbReference>
<evidence type="ECO:0000259" key="3">
    <source>
        <dbReference type="Pfam" id="PF12937"/>
    </source>
</evidence>
<evidence type="ECO:0000256" key="2">
    <source>
        <dbReference type="SAM" id="MobiDB-lite"/>
    </source>
</evidence>
<dbReference type="AlphaFoldDB" id="A0A2J7Q9Y8"/>
<comment type="caution">
    <text evidence="4">The sequence shown here is derived from an EMBL/GenBank/DDBJ whole genome shotgun (WGS) entry which is preliminary data.</text>
</comment>
<dbReference type="PANTHER" id="PTHR13318">
    <property type="entry name" value="PARTNER OF PAIRED, ISOFORM B-RELATED"/>
    <property type="match status" value="1"/>
</dbReference>
<dbReference type="InParanoid" id="A0A2J7Q9Y8"/>
<feature type="domain" description="F-box" evidence="3">
    <location>
        <begin position="350"/>
        <end position="398"/>
    </location>
</feature>
<dbReference type="SMART" id="SM00367">
    <property type="entry name" value="LRR_CC"/>
    <property type="match status" value="3"/>
</dbReference>
<evidence type="ECO:0000256" key="1">
    <source>
        <dbReference type="ARBA" id="ARBA00022786"/>
    </source>
</evidence>
<evidence type="ECO:0000313" key="5">
    <source>
        <dbReference type="Proteomes" id="UP000235965"/>
    </source>
</evidence>
<dbReference type="InterPro" id="IPR032675">
    <property type="entry name" value="LRR_dom_sf"/>
</dbReference>
<gene>
    <name evidence="4" type="primary">FBXL6_1</name>
    <name evidence="4" type="ORF">B7P43_G09166</name>
</gene>
<dbReference type="OrthoDB" id="8182420at2759"/>
<accession>A0A2J7Q9Y8</accession>
<feature type="compositionally biased region" description="Basic and acidic residues" evidence="2">
    <location>
        <begin position="792"/>
        <end position="803"/>
    </location>
</feature>
<dbReference type="InterPro" id="IPR001810">
    <property type="entry name" value="F-box_dom"/>
</dbReference>
<keyword evidence="5" id="KW-1185">Reference proteome</keyword>
<keyword evidence="1" id="KW-0833">Ubl conjugation pathway</keyword>
<dbReference type="Proteomes" id="UP000235965">
    <property type="component" value="Unassembled WGS sequence"/>
</dbReference>
<dbReference type="EMBL" id="NEVH01016340">
    <property type="protein sequence ID" value="PNF25408.1"/>
    <property type="molecule type" value="Genomic_DNA"/>
</dbReference>
<dbReference type="InterPro" id="IPR036047">
    <property type="entry name" value="F-box-like_dom_sf"/>
</dbReference>
<organism evidence="4 5">
    <name type="scientific">Cryptotermes secundus</name>
    <dbReference type="NCBI Taxonomy" id="105785"/>
    <lineage>
        <taxon>Eukaryota</taxon>
        <taxon>Metazoa</taxon>
        <taxon>Ecdysozoa</taxon>
        <taxon>Arthropoda</taxon>
        <taxon>Hexapoda</taxon>
        <taxon>Insecta</taxon>
        <taxon>Pterygota</taxon>
        <taxon>Neoptera</taxon>
        <taxon>Polyneoptera</taxon>
        <taxon>Dictyoptera</taxon>
        <taxon>Blattodea</taxon>
        <taxon>Blattoidea</taxon>
        <taxon>Termitoidae</taxon>
        <taxon>Kalotermitidae</taxon>
        <taxon>Cryptotermitinae</taxon>
        <taxon>Cryptotermes</taxon>
    </lineage>
</organism>
<feature type="compositionally biased region" description="Basic and acidic residues" evidence="2">
    <location>
        <begin position="769"/>
        <end position="781"/>
    </location>
</feature>
<dbReference type="CDD" id="cd22119">
    <property type="entry name" value="F-box_FBXL6"/>
    <property type="match status" value="1"/>
</dbReference>
<dbReference type="STRING" id="105785.A0A2J7Q9Y8"/>
<dbReference type="InterPro" id="IPR047922">
    <property type="entry name" value="FBXL6_F-box"/>
</dbReference>
<feature type="compositionally biased region" description="Basic and acidic residues" evidence="2">
    <location>
        <begin position="148"/>
        <end position="164"/>
    </location>
</feature>
<sequence>MDDRNGECFEHHQDVYNAGPISTSDSEHECLKDFLFEPRDSVRDMPCSDRADNSLGHCLETQTTTQNDLGGEGVFENCTDMVNSCSEREDESEIPSKCRELINSQNSCSSIIETTNSENERNGTYLSPSLNNENLMNFSESLNVDKLRDSESSQFKEETERENSSDLSSVVQKDIDNDLRSTKGADRQVNVRNKLRVVSHQMKVQESPKSGSEGQDGEVENAHSSESSDTAKGRNSAPRGRKRKGVESTARGRPPGAAKKKKQPVTYQSQISPDQKGIKIRIKKSSASPSMVRPPRRRERGKKRKSKKGSNTEDEESDIGSNKQEKWKDPGVGEESEGDEFGEQSDWGVRLPRQALYDIFFMVTQEEGCLPFLIRMCRVCRLWRDVALSASLWYNIDLASPCIKDKYKTTETVRWLCENRLTRVQELNVGGWKFSPIEPVLDVISKCCQDLRGLNMTGWKGLNSEHLKFLIANCPLLSRLDLSSINPETNHTRSALSLFSISHLTQTMGDRLTHLILANNRLAAIPQLITAIATHCPNLQVLDLSNLRTVAHTTAPLHIEKLQEGCHKLRILRITNSQIALSTATLKEQVASPGFPALEELSVAGNAVDGFCSTPVMDDNAVERIVKSSHKLKLLDVRGCSRVSDSSLVRVPAWDLEHLFLSGCYVTRLTGSGLELIAQKWSHSLIEVDLAWSTATESLDLAVTALAEQGTESPLRVLNLCGSSVSLSPVKAVLLRCPLLVSLNLSSCRALPRGMKRLYEGSDVTELRSTFEEKPEADKDVTGPPEQEEMEAEKVCGQDDQDTKSAVGEDCGSSQK</sequence>
<dbReference type="Pfam" id="PF12937">
    <property type="entry name" value="F-box-like"/>
    <property type="match status" value="1"/>
</dbReference>
<feature type="region of interest" description="Disordered" evidence="2">
    <location>
        <begin position="148"/>
        <end position="344"/>
    </location>
</feature>
<dbReference type="SUPFAM" id="SSF81383">
    <property type="entry name" value="F-box domain"/>
    <property type="match status" value="1"/>
</dbReference>
<dbReference type="Gene3D" id="3.80.10.10">
    <property type="entry name" value="Ribonuclease Inhibitor"/>
    <property type="match status" value="2"/>
</dbReference>
<feature type="compositionally biased region" description="Basic residues" evidence="2">
    <location>
        <begin position="294"/>
        <end position="308"/>
    </location>
</feature>
<reference evidence="4 5" key="1">
    <citation type="submission" date="2017-12" db="EMBL/GenBank/DDBJ databases">
        <title>Hemimetabolous genomes reveal molecular basis of termite eusociality.</title>
        <authorList>
            <person name="Harrison M.C."/>
            <person name="Jongepier E."/>
            <person name="Robertson H.M."/>
            <person name="Arning N."/>
            <person name="Bitard-Feildel T."/>
            <person name="Chao H."/>
            <person name="Childers C.P."/>
            <person name="Dinh H."/>
            <person name="Doddapaneni H."/>
            <person name="Dugan S."/>
            <person name="Gowin J."/>
            <person name="Greiner C."/>
            <person name="Han Y."/>
            <person name="Hu H."/>
            <person name="Hughes D.S.T."/>
            <person name="Huylmans A.-K."/>
            <person name="Kemena C."/>
            <person name="Kremer L.P.M."/>
            <person name="Lee S.L."/>
            <person name="Lopez-Ezquerra A."/>
            <person name="Mallet L."/>
            <person name="Monroy-Kuhn J.M."/>
            <person name="Moser A."/>
            <person name="Murali S.C."/>
            <person name="Muzny D.M."/>
            <person name="Otani S."/>
            <person name="Piulachs M.-D."/>
            <person name="Poelchau M."/>
            <person name="Qu J."/>
            <person name="Schaub F."/>
            <person name="Wada-Katsumata A."/>
            <person name="Worley K.C."/>
            <person name="Xie Q."/>
            <person name="Ylla G."/>
            <person name="Poulsen M."/>
            <person name="Gibbs R.A."/>
            <person name="Schal C."/>
            <person name="Richards S."/>
            <person name="Belles X."/>
            <person name="Korb J."/>
            <person name="Bornberg-Bauer E."/>
        </authorList>
    </citation>
    <scope>NUCLEOTIDE SEQUENCE [LARGE SCALE GENOMIC DNA]</scope>
    <source>
        <tissue evidence="4">Whole body</tissue>
    </source>
</reference>
<name>A0A2J7Q9Y8_9NEOP</name>
<proteinExistence type="predicted"/>
<protein>
    <submittedName>
        <fullName evidence="4">F-box/LRR-repeat protein 6</fullName>
    </submittedName>
</protein>
<dbReference type="GO" id="GO:0031146">
    <property type="term" value="P:SCF-dependent proteasomal ubiquitin-dependent protein catabolic process"/>
    <property type="evidence" value="ECO:0007669"/>
    <property type="project" value="TreeGrafter"/>
</dbReference>
<dbReference type="GO" id="GO:0019005">
    <property type="term" value="C:SCF ubiquitin ligase complex"/>
    <property type="evidence" value="ECO:0007669"/>
    <property type="project" value="InterPro"/>
</dbReference>